<dbReference type="EMBL" id="BMAT01005156">
    <property type="protein sequence ID" value="GFR88436.1"/>
    <property type="molecule type" value="Genomic_DNA"/>
</dbReference>
<organism evidence="2 3">
    <name type="scientific">Elysia marginata</name>
    <dbReference type="NCBI Taxonomy" id="1093978"/>
    <lineage>
        <taxon>Eukaryota</taxon>
        <taxon>Metazoa</taxon>
        <taxon>Spiralia</taxon>
        <taxon>Lophotrochozoa</taxon>
        <taxon>Mollusca</taxon>
        <taxon>Gastropoda</taxon>
        <taxon>Heterobranchia</taxon>
        <taxon>Euthyneura</taxon>
        <taxon>Panpulmonata</taxon>
        <taxon>Sacoglossa</taxon>
        <taxon>Placobranchoidea</taxon>
        <taxon>Plakobranchidae</taxon>
        <taxon>Elysia</taxon>
    </lineage>
</organism>
<evidence type="ECO:0000313" key="3">
    <source>
        <dbReference type="Proteomes" id="UP000762676"/>
    </source>
</evidence>
<sequence length="405" mass="47141">MLDQTNTARIGQGKRLDWTNITRIGQCTLLDRTNTTRIGQCTRLAPDTGVTFADWRLVFRLQSGTNVPAYETWVNNGKHDDEDPTARTFPLACLRMFHYTSCDQHFRSHILDDWKDIAKVYLSLIKNDEEVAYIQFDATGTDMMSWFDENKITESSWLPGLRDDTAIMNPFTGIRGHCKANFTCRRFYFHGPYVRCEEDWYYLEIYDFGFDNCDYDRKDKVPNTPPSIAYSPSSGRASFASARGDSSSLQLIQFERSLLFQIDHPTLHPPPSHLVTLDTTTTTEHFETSGSPVPVTKNRHRASPVQDSSHLIPKLQHRKRHNRRFIKHEKYTQLQQQAMQRTNTVVNLSSYPLRPAQSKLLIKNLSFCPTLHAINYIEFSEDVYRFCHRLRLAEFFCDREGHRHR</sequence>
<keyword evidence="3" id="KW-1185">Reference proteome</keyword>
<dbReference type="Proteomes" id="UP000762676">
    <property type="component" value="Unassembled WGS sequence"/>
</dbReference>
<protein>
    <submittedName>
        <fullName evidence="2">Hemicentin-1</fullName>
    </submittedName>
</protein>
<evidence type="ECO:0000313" key="2">
    <source>
        <dbReference type="EMBL" id="GFR88436.1"/>
    </source>
</evidence>
<accession>A0AAV4GSX9</accession>
<name>A0AAV4GSX9_9GAST</name>
<gene>
    <name evidence="2" type="ORF">ElyMa_002517600</name>
</gene>
<evidence type="ECO:0000256" key="1">
    <source>
        <dbReference type="SAM" id="MobiDB-lite"/>
    </source>
</evidence>
<dbReference type="AlphaFoldDB" id="A0AAV4GSX9"/>
<reference evidence="2 3" key="1">
    <citation type="journal article" date="2021" name="Elife">
        <title>Chloroplast acquisition without the gene transfer in kleptoplastic sea slugs, Plakobranchus ocellatus.</title>
        <authorList>
            <person name="Maeda T."/>
            <person name="Takahashi S."/>
            <person name="Yoshida T."/>
            <person name="Shimamura S."/>
            <person name="Takaki Y."/>
            <person name="Nagai Y."/>
            <person name="Toyoda A."/>
            <person name="Suzuki Y."/>
            <person name="Arimoto A."/>
            <person name="Ishii H."/>
            <person name="Satoh N."/>
            <person name="Nishiyama T."/>
            <person name="Hasebe M."/>
            <person name="Maruyama T."/>
            <person name="Minagawa J."/>
            <person name="Obokata J."/>
            <person name="Shigenobu S."/>
        </authorList>
    </citation>
    <scope>NUCLEOTIDE SEQUENCE [LARGE SCALE GENOMIC DNA]</scope>
</reference>
<proteinExistence type="predicted"/>
<feature type="region of interest" description="Disordered" evidence="1">
    <location>
        <begin position="285"/>
        <end position="309"/>
    </location>
</feature>
<comment type="caution">
    <text evidence="2">The sequence shown here is derived from an EMBL/GenBank/DDBJ whole genome shotgun (WGS) entry which is preliminary data.</text>
</comment>